<feature type="domain" description="Histidine kinase" evidence="13">
    <location>
        <begin position="260"/>
        <end position="476"/>
    </location>
</feature>
<keyword evidence="10" id="KW-0902">Two-component regulatory system</keyword>
<dbReference type="FunFam" id="1.10.287.130:FF:000001">
    <property type="entry name" value="Two-component sensor histidine kinase"/>
    <property type="match status" value="1"/>
</dbReference>
<evidence type="ECO:0000256" key="10">
    <source>
        <dbReference type="ARBA" id="ARBA00023012"/>
    </source>
</evidence>
<evidence type="ECO:0000256" key="2">
    <source>
        <dbReference type="ARBA" id="ARBA00004651"/>
    </source>
</evidence>
<keyword evidence="16" id="KW-1185">Reference proteome</keyword>
<dbReference type="Gene3D" id="3.30.565.10">
    <property type="entry name" value="Histidine kinase-like ATPase, C-terminal domain"/>
    <property type="match status" value="1"/>
</dbReference>
<dbReference type="EC" id="2.7.13.3" evidence="3"/>
<dbReference type="InterPro" id="IPR050736">
    <property type="entry name" value="Sensor_HK_Regulatory"/>
</dbReference>
<comment type="catalytic activity">
    <reaction evidence="1">
        <text>ATP + protein L-histidine = ADP + protein N-phospho-L-histidine.</text>
        <dbReference type="EC" id="2.7.13.3"/>
    </reaction>
</comment>
<dbReference type="GO" id="GO:0000155">
    <property type="term" value="F:phosphorelay sensor kinase activity"/>
    <property type="evidence" value="ECO:0007669"/>
    <property type="project" value="InterPro"/>
</dbReference>
<dbReference type="InterPro" id="IPR003594">
    <property type="entry name" value="HATPase_dom"/>
</dbReference>
<keyword evidence="12" id="KW-1133">Transmembrane helix</keyword>
<dbReference type="SMART" id="SM00387">
    <property type="entry name" value="HATPase_c"/>
    <property type="match status" value="1"/>
</dbReference>
<name>A0A1V2AB70_9BACI</name>
<dbReference type="GO" id="GO:0005524">
    <property type="term" value="F:ATP binding"/>
    <property type="evidence" value="ECO:0007669"/>
    <property type="project" value="UniProtKB-KW"/>
</dbReference>
<feature type="domain" description="HAMP" evidence="14">
    <location>
        <begin position="198"/>
        <end position="252"/>
    </location>
</feature>
<evidence type="ECO:0000256" key="7">
    <source>
        <dbReference type="ARBA" id="ARBA00022741"/>
    </source>
</evidence>
<dbReference type="STRING" id="1714355.BTO28_02800"/>
<dbReference type="SUPFAM" id="SSF47384">
    <property type="entry name" value="Homodimeric domain of signal transducing histidine kinase"/>
    <property type="match status" value="1"/>
</dbReference>
<dbReference type="SMART" id="SM00388">
    <property type="entry name" value="HisKA"/>
    <property type="match status" value="1"/>
</dbReference>
<dbReference type="SUPFAM" id="SSF55874">
    <property type="entry name" value="ATPase domain of HSP90 chaperone/DNA topoisomerase II/histidine kinase"/>
    <property type="match status" value="1"/>
</dbReference>
<dbReference type="Pfam" id="PF00512">
    <property type="entry name" value="HisKA"/>
    <property type="match status" value="1"/>
</dbReference>
<dbReference type="InterPro" id="IPR004358">
    <property type="entry name" value="Sig_transdc_His_kin-like_C"/>
</dbReference>
<dbReference type="InterPro" id="IPR003661">
    <property type="entry name" value="HisK_dim/P_dom"/>
</dbReference>
<dbReference type="Pfam" id="PF02518">
    <property type="entry name" value="HATPase_c"/>
    <property type="match status" value="1"/>
</dbReference>
<evidence type="ECO:0000256" key="11">
    <source>
        <dbReference type="ARBA" id="ARBA00023136"/>
    </source>
</evidence>
<accession>A0A1V2AB70</accession>
<evidence type="ECO:0000256" key="8">
    <source>
        <dbReference type="ARBA" id="ARBA00022777"/>
    </source>
</evidence>
<keyword evidence="9" id="KW-0067">ATP-binding</keyword>
<dbReference type="GO" id="GO:0005886">
    <property type="term" value="C:plasma membrane"/>
    <property type="evidence" value="ECO:0007669"/>
    <property type="project" value="UniProtKB-SubCell"/>
</dbReference>
<evidence type="ECO:0000256" key="5">
    <source>
        <dbReference type="ARBA" id="ARBA00022553"/>
    </source>
</evidence>
<keyword evidence="4" id="KW-1003">Cell membrane</keyword>
<keyword evidence="7" id="KW-0547">Nucleotide-binding</keyword>
<dbReference type="Gene3D" id="6.10.340.10">
    <property type="match status" value="1"/>
</dbReference>
<dbReference type="InterPro" id="IPR003660">
    <property type="entry name" value="HAMP_dom"/>
</dbReference>
<evidence type="ECO:0000256" key="3">
    <source>
        <dbReference type="ARBA" id="ARBA00012438"/>
    </source>
</evidence>
<comment type="caution">
    <text evidence="15">The sequence shown here is derived from an EMBL/GenBank/DDBJ whole genome shotgun (WGS) entry which is preliminary data.</text>
</comment>
<comment type="subcellular location">
    <subcellularLocation>
        <location evidence="2">Cell membrane</location>
        <topology evidence="2">Multi-pass membrane protein</topology>
    </subcellularLocation>
</comment>
<dbReference type="CDD" id="cd00082">
    <property type="entry name" value="HisKA"/>
    <property type="match status" value="1"/>
</dbReference>
<evidence type="ECO:0000313" key="16">
    <source>
        <dbReference type="Proteomes" id="UP000188613"/>
    </source>
</evidence>
<keyword evidence="6" id="KW-0808">Transferase</keyword>
<evidence type="ECO:0000313" key="15">
    <source>
        <dbReference type="EMBL" id="OMP68210.1"/>
    </source>
</evidence>
<evidence type="ECO:0000256" key="9">
    <source>
        <dbReference type="ARBA" id="ARBA00022840"/>
    </source>
</evidence>
<keyword evidence="5" id="KW-0597">Phosphoprotein</keyword>
<gene>
    <name evidence="15" type="ORF">BTO28_02800</name>
</gene>
<proteinExistence type="predicted"/>
<dbReference type="OrthoDB" id="9813151at2"/>
<dbReference type="PANTHER" id="PTHR43711">
    <property type="entry name" value="TWO-COMPONENT HISTIDINE KINASE"/>
    <property type="match status" value="1"/>
</dbReference>
<evidence type="ECO:0000259" key="14">
    <source>
        <dbReference type="PROSITE" id="PS50885"/>
    </source>
</evidence>
<dbReference type="PROSITE" id="PS50109">
    <property type="entry name" value="HIS_KIN"/>
    <property type="match status" value="1"/>
</dbReference>
<reference evidence="15 16" key="1">
    <citation type="submission" date="2016-12" db="EMBL/GenBank/DDBJ databases">
        <title>Domibacillus sp. SAB 38T whole genome sequencing.</title>
        <authorList>
            <person name="Verma A."/>
            <person name="Ojha A.K."/>
            <person name="Krishnamurthi S."/>
        </authorList>
    </citation>
    <scope>NUCLEOTIDE SEQUENCE [LARGE SCALE GENOMIC DNA]</scope>
    <source>
        <strain evidence="15 16">SAB 38</strain>
    </source>
</reference>
<dbReference type="PRINTS" id="PR00344">
    <property type="entry name" value="BCTRLSENSOR"/>
</dbReference>
<keyword evidence="11 12" id="KW-0472">Membrane</keyword>
<dbReference type="PANTHER" id="PTHR43711:SF1">
    <property type="entry name" value="HISTIDINE KINASE 1"/>
    <property type="match status" value="1"/>
</dbReference>
<dbReference type="Pfam" id="PF00672">
    <property type="entry name" value="HAMP"/>
    <property type="match status" value="1"/>
</dbReference>
<dbReference type="InterPro" id="IPR005467">
    <property type="entry name" value="His_kinase_dom"/>
</dbReference>
<protein>
    <recommendedName>
        <fullName evidence="3">histidine kinase</fullName>
        <ecNumber evidence="3">2.7.13.3</ecNumber>
    </recommendedName>
</protein>
<organism evidence="15 16">
    <name type="scientific">Domibacillus epiphyticus</name>
    <dbReference type="NCBI Taxonomy" id="1714355"/>
    <lineage>
        <taxon>Bacteria</taxon>
        <taxon>Bacillati</taxon>
        <taxon>Bacillota</taxon>
        <taxon>Bacilli</taxon>
        <taxon>Bacillales</taxon>
        <taxon>Bacillaceae</taxon>
        <taxon>Domibacillus</taxon>
    </lineage>
</organism>
<sequence>MSRTKGRRISLLRYWTTRYAVTLAIGLLVLAMLSVVWIRHTTLENKLDVSEFLAAELAIRIAGSQQEGHDSETYIDDDIIEAHDELAKMDSPPSIFITDASGTILSASDQKLYSKESFPDVILKRENDVHTFPMRDDHHSLVYLIKKPINVNDVTFGWVVMLQAENQFADLNDEYRLLALLIAGSGLLGWAAIYILSRRLARPISAAAAAANEIRNGNYGVSLIPSKVKEQEVYDLVTSFNDMAIRLEQLESIRAELLAGVTHELKTPVTSISGLLQAVKDGVVTGEEAEEFITISLNETERMKTMINDLLEFNTFAANALPVSTDSKELNSLTRDAVYEWNLARKTDRISVLFHPHHQDLFVLSDPVRFRQIMMNLLNNAAHAIEGTGKITVRVYDSEDYASIDVMDTGVGIPESEQTLIFERFYRGENKKFKVRGLGLGLPFSQLLARAMDGDLALKETSSTGTTFTLTSKKQR</sequence>
<keyword evidence="8" id="KW-0418">Kinase</keyword>
<dbReference type="CDD" id="cd00075">
    <property type="entry name" value="HATPase"/>
    <property type="match status" value="1"/>
</dbReference>
<dbReference type="Proteomes" id="UP000188613">
    <property type="component" value="Unassembled WGS sequence"/>
</dbReference>
<evidence type="ECO:0000256" key="4">
    <source>
        <dbReference type="ARBA" id="ARBA00022475"/>
    </source>
</evidence>
<evidence type="ECO:0000256" key="12">
    <source>
        <dbReference type="SAM" id="Phobius"/>
    </source>
</evidence>
<dbReference type="AlphaFoldDB" id="A0A1V2AB70"/>
<dbReference type="InterPro" id="IPR036097">
    <property type="entry name" value="HisK_dim/P_sf"/>
</dbReference>
<dbReference type="EMBL" id="MSFI01000005">
    <property type="protein sequence ID" value="OMP68210.1"/>
    <property type="molecule type" value="Genomic_DNA"/>
</dbReference>
<feature type="transmembrane region" description="Helical" evidence="12">
    <location>
        <begin position="177"/>
        <end position="196"/>
    </location>
</feature>
<dbReference type="Gene3D" id="1.10.287.130">
    <property type="match status" value="1"/>
</dbReference>
<dbReference type="InterPro" id="IPR036890">
    <property type="entry name" value="HATPase_C_sf"/>
</dbReference>
<keyword evidence="12" id="KW-0812">Transmembrane</keyword>
<evidence type="ECO:0000259" key="13">
    <source>
        <dbReference type="PROSITE" id="PS50109"/>
    </source>
</evidence>
<evidence type="ECO:0000256" key="1">
    <source>
        <dbReference type="ARBA" id="ARBA00000085"/>
    </source>
</evidence>
<dbReference type="PROSITE" id="PS50885">
    <property type="entry name" value="HAMP"/>
    <property type="match status" value="1"/>
</dbReference>
<evidence type="ECO:0000256" key="6">
    <source>
        <dbReference type="ARBA" id="ARBA00022679"/>
    </source>
</evidence>
<dbReference type="RefSeq" id="WP_076763835.1">
    <property type="nucleotide sequence ID" value="NZ_MSFI01000005.1"/>
</dbReference>
<dbReference type="SUPFAM" id="SSF158472">
    <property type="entry name" value="HAMP domain-like"/>
    <property type="match status" value="1"/>
</dbReference>
<feature type="transmembrane region" description="Helical" evidence="12">
    <location>
        <begin position="20"/>
        <end position="38"/>
    </location>
</feature>
<dbReference type="SMART" id="SM00304">
    <property type="entry name" value="HAMP"/>
    <property type="match status" value="1"/>
</dbReference>